<name>A0ABU6EIM6_9GAMM</name>
<evidence type="ECO:0000313" key="2">
    <source>
        <dbReference type="Proteomes" id="UP001332939"/>
    </source>
</evidence>
<dbReference type="Proteomes" id="UP001332939">
    <property type="component" value="Unassembled WGS sequence"/>
</dbReference>
<reference evidence="1 2" key="1">
    <citation type="submission" date="2022-05" db="EMBL/GenBank/DDBJ databases">
        <title>Whole genome sequences of Escherichia coli of fish isolates collected from Assam, India.</title>
        <authorList>
            <person name="Sudha S."/>
            <person name="Muneeb K.H."/>
            <person name="Rakshit O."/>
            <person name="Mendem S.K."/>
            <person name="Raisen C."/>
            <person name="Holmes M.A."/>
            <person name="Shome B.R."/>
            <person name="Sivaraman G.K."/>
        </authorList>
    </citation>
    <scope>NUCLEOTIDE SEQUENCE [LARGE SCALE GENOMIC DNA]</scope>
    <source>
        <strain evidence="1 2">278</strain>
    </source>
</reference>
<accession>A0ABU6EIM6</accession>
<proteinExistence type="predicted"/>
<dbReference type="EMBL" id="JAMZOO010000007">
    <property type="protein sequence ID" value="MEB6858570.1"/>
    <property type="molecule type" value="Genomic_DNA"/>
</dbReference>
<dbReference type="RefSeq" id="WP_325935564.1">
    <property type="nucleotide sequence ID" value="NZ_JAMZOO010000007.1"/>
</dbReference>
<keyword evidence="2" id="KW-1185">Reference proteome</keyword>
<protein>
    <submittedName>
        <fullName evidence="1">Uncharacterized protein</fullName>
    </submittedName>
</protein>
<comment type="caution">
    <text evidence="1">The sequence shown here is derived from an EMBL/GenBank/DDBJ whole genome shotgun (WGS) entry which is preliminary data.</text>
</comment>
<gene>
    <name evidence="1" type="ORF">NA736_16280</name>
</gene>
<evidence type="ECO:0000313" key="1">
    <source>
        <dbReference type="EMBL" id="MEB6858570.1"/>
    </source>
</evidence>
<organism evidence="1 2">
    <name type="scientific">Proteus cibi</name>
    <dbReference type="NCBI Taxonomy" id="2050966"/>
    <lineage>
        <taxon>Bacteria</taxon>
        <taxon>Pseudomonadati</taxon>
        <taxon>Pseudomonadota</taxon>
        <taxon>Gammaproteobacteria</taxon>
        <taxon>Enterobacterales</taxon>
        <taxon>Morganellaceae</taxon>
        <taxon>Proteus</taxon>
    </lineage>
</organism>
<sequence length="168" mass="20303">MKQEKFYHSFFKKISTLFFLKKITSIIFINDEEGENIDNVLFFEINFKNVIGFYKNDSNPFITREKINEFDSFNLYSTYKELYEIKKTIKPPFIVENIKLFFNSNYNEIIAIYLASKSFESSLFIIFSEDEIYLYVNETKNLDEIIKNNLMQFRNKEFLVLEKNIENK</sequence>